<feature type="region of interest" description="Disordered" evidence="1">
    <location>
        <begin position="27"/>
        <end position="105"/>
    </location>
</feature>
<feature type="signal peptide" evidence="2">
    <location>
        <begin position="1"/>
        <end position="25"/>
    </location>
</feature>
<dbReference type="EMBL" id="CP012333">
    <property type="protein sequence ID" value="AKV04702.1"/>
    <property type="molecule type" value="Genomic_DNA"/>
</dbReference>
<dbReference type="KEGG" id="llu:AKJ09_11365"/>
<evidence type="ECO:0000313" key="3">
    <source>
        <dbReference type="EMBL" id="AKV04702.1"/>
    </source>
</evidence>
<dbReference type="OrthoDB" id="5511155at2"/>
<evidence type="ECO:0000256" key="1">
    <source>
        <dbReference type="SAM" id="MobiDB-lite"/>
    </source>
</evidence>
<dbReference type="STRING" id="1391654.AKJ09_11365"/>
<protein>
    <submittedName>
        <fullName evidence="3">Uncharacterized protein</fullName>
    </submittedName>
</protein>
<gene>
    <name evidence="3" type="ORF">AKJ09_11365</name>
</gene>
<name>A0A0K1QGA8_9BACT</name>
<evidence type="ECO:0000313" key="4">
    <source>
        <dbReference type="Proteomes" id="UP000064967"/>
    </source>
</evidence>
<dbReference type="RefSeq" id="WP_146655277.1">
    <property type="nucleotide sequence ID" value="NZ_CP012333.1"/>
</dbReference>
<dbReference type="Proteomes" id="UP000064967">
    <property type="component" value="Chromosome"/>
</dbReference>
<dbReference type="AlphaFoldDB" id="A0A0K1QGA8"/>
<keyword evidence="4" id="KW-1185">Reference proteome</keyword>
<sequence length="236" mass="23742">MKRKTLLLCNGVALATLMLATVAHADDSKDMKGSGQTQGSDSSSPSTSGTSGTPGTSGSSGAADSTTVETIQTEKVTTVPPTVGTTTTTQGEMPQYMGSPQVGPQERDVTVYRKTRPNIPLLTTGGLLLAGTYTATAIVGGTSDRQADKNLYIPVVGPWLNLADRQCDGCAHESGNIALVILSGIGQGLGAGMTIASFLIPQKVAAATITAGNVKMNVVPTSVGKGGAGLGAVGTF</sequence>
<feature type="compositionally biased region" description="Low complexity" evidence="1">
    <location>
        <begin position="33"/>
        <end position="92"/>
    </location>
</feature>
<organism evidence="3 4">
    <name type="scientific">Labilithrix luteola</name>
    <dbReference type="NCBI Taxonomy" id="1391654"/>
    <lineage>
        <taxon>Bacteria</taxon>
        <taxon>Pseudomonadati</taxon>
        <taxon>Myxococcota</taxon>
        <taxon>Polyangia</taxon>
        <taxon>Polyangiales</taxon>
        <taxon>Labilitrichaceae</taxon>
        <taxon>Labilithrix</taxon>
    </lineage>
</organism>
<accession>A0A0K1QGA8</accession>
<evidence type="ECO:0000256" key="2">
    <source>
        <dbReference type="SAM" id="SignalP"/>
    </source>
</evidence>
<feature type="chain" id="PRO_5005467171" evidence="2">
    <location>
        <begin position="26"/>
        <end position="236"/>
    </location>
</feature>
<proteinExistence type="predicted"/>
<keyword evidence="2" id="KW-0732">Signal</keyword>
<reference evidence="3 4" key="1">
    <citation type="submission" date="2015-08" db="EMBL/GenBank/DDBJ databases">
        <authorList>
            <person name="Babu N.S."/>
            <person name="Beckwith C.J."/>
            <person name="Beseler K.G."/>
            <person name="Brison A."/>
            <person name="Carone J.V."/>
            <person name="Caskin T.P."/>
            <person name="Diamond M."/>
            <person name="Durham M.E."/>
            <person name="Foxe J.M."/>
            <person name="Go M."/>
            <person name="Henderson B.A."/>
            <person name="Jones I.B."/>
            <person name="McGettigan J.A."/>
            <person name="Micheletti S.J."/>
            <person name="Nasrallah M.E."/>
            <person name="Ortiz D."/>
            <person name="Piller C.R."/>
            <person name="Privatt S.R."/>
            <person name="Schneider S.L."/>
            <person name="Sharp S."/>
            <person name="Smith T.C."/>
            <person name="Stanton J.D."/>
            <person name="Ullery H.E."/>
            <person name="Wilson R.J."/>
            <person name="Serrano M.G."/>
            <person name="Buck G."/>
            <person name="Lee V."/>
            <person name="Wang Y."/>
            <person name="Carvalho R."/>
            <person name="Voegtly L."/>
            <person name="Shi R."/>
            <person name="Duckworth R."/>
            <person name="Johnson A."/>
            <person name="Loviza R."/>
            <person name="Walstead R."/>
            <person name="Shah Z."/>
            <person name="Kiflezghi M."/>
            <person name="Wade K."/>
            <person name="Ball S.L."/>
            <person name="Bradley K.W."/>
            <person name="Asai D.J."/>
            <person name="Bowman C.A."/>
            <person name="Russell D.A."/>
            <person name="Pope W.H."/>
            <person name="Jacobs-Sera D."/>
            <person name="Hendrix R.W."/>
            <person name="Hatfull G.F."/>
        </authorList>
    </citation>
    <scope>NUCLEOTIDE SEQUENCE [LARGE SCALE GENOMIC DNA]</scope>
    <source>
        <strain evidence="3 4">DSM 27648</strain>
    </source>
</reference>